<organism evidence="11 12">
    <name type="scientific">Tanacetum coccineum</name>
    <dbReference type="NCBI Taxonomy" id="301880"/>
    <lineage>
        <taxon>Eukaryota</taxon>
        <taxon>Viridiplantae</taxon>
        <taxon>Streptophyta</taxon>
        <taxon>Embryophyta</taxon>
        <taxon>Tracheophyta</taxon>
        <taxon>Spermatophyta</taxon>
        <taxon>Magnoliopsida</taxon>
        <taxon>eudicotyledons</taxon>
        <taxon>Gunneridae</taxon>
        <taxon>Pentapetalae</taxon>
        <taxon>asterids</taxon>
        <taxon>campanulids</taxon>
        <taxon>Asterales</taxon>
        <taxon>Asteraceae</taxon>
        <taxon>Asteroideae</taxon>
        <taxon>Anthemideae</taxon>
        <taxon>Anthemidinae</taxon>
        <taxon>Tanacetum</taxon>
    </lineage>
</organism>
<dbReference type="InterPro" id="IPR008422">
    <property type="entry name" value="KN_HD"/>
</dbReference>
<name>A0ABQ5BI64_9ASTR</name>
<dbReference type="InterPro" id="IPR009057">
    <property type="entry name" value="Homeodomain-like_sf"/>
</dbReference>
<keyword evidence="5 8" id="KW-0371">Homeobox</keyword>
<feature type="domain" description="Homeobox" evidence="10">
    <location>
        <begin position="276"/>
        <end position="339"/>
    </location>
</feature>
<evidence type="ECO:0000256" key="9">
    <source>
        <dbReference type="SAM" id="MobiDB-lite"/>
    </source>
</evidence>
<accession>A0ABQ5BI64</accession>
<feature type="region of interest" description="Disordered" evidence="9">
    <location>
        <begin position="140"/>
        <end position="159"/>
    </location>
</feature>
<sequence>MSAYIPSFKNEILNEHLQNSSQLQILVPDANVMMNDITNVGIHDFNAVSQQELCESRTRMRITGSHIPPTGMQFHSCQYQNTEVGFPSLVEESIQDSENNQHGTGNVISDSMYLKVAQQLLHEVVNVKKAMKPKYPKHEYINDSQEGESENQQDSSVLTASTKQELQNKMTKLSSMLNEVDRIYKRYHHQMQIVASSFDVIAGCGAARPYTALALQTISTHFRCLRDAINSQIKVISRSIGETGSNGNEIVISRLRFIDQQLRQQKRTQQFGVMHQQIWRPQRGLPESSVSILRAWLFEHFLNPYPKDPEKIMLARQTGLTRSQVSNWFINARVRLWKPMVEQIYQEESVDSAMDSSSSSECAPKKTLLDQAQDTSHSTAPSSQADDKKMTHSIVSDHNVLKNPIINDEVSLTLRLQHCEKSSLPQMSSLGSRDHSLTDTKDGSDCCDVHDGGGGSSGIGQMVLVDPGSRDYMIL</sequence>
<gene>
    <name evidence="11" type="ORF">Tco_0861285</name>
</gene>
<evidence type="ECO:0000256" key="8">
    <source>
        <dbReference type="PROSITE-ProRule" id="PRU00108"/>
    </source>
</evidence>
<comment type="similarity">
    <text evidence="2">Belongs to the TALE/BELL homeobox family.</text>
</comment>
<evidence type="ECO:0000313" key="12">
    <source>
        <dbReference type="Proteomes" id="UP001151760"/>
    </source>
</evidence>
<dbReference type="PROSITE" id="PS50071">
    <property type="entry name" value="HOMEOBOX_2"/>
    <property type="match status" value="1"/>
</dbReference>
<keyword evidence="12" id="KW-1185">Reference proteome</keyword>
<keyword evidence="3" id="KW-0805">Transcription regulation</keyword>
<dbReference type="PANTHER" id="PTHR11850">
    <property type="entry name" value="HOMEOBOX PROTEIN TRANSCRIPTION FACTORS"/>
    <property type="match status" value="1"/>
</dbReference>
<dbReference type="SMART" id="SM00389">
    <property type="entry name" value="HOX"/>
    <property type="match status" value="1"/>
</dbReference>
<dbReference type="InterPro" id="IPR050224">
    <property type="entry name" value="TALE_homeobox"/>
</dbReference>
<comment type="subcellular location">
    <subcellularLocation>
        <location evidence="1 8">Nucleus</location>
    </subcellularLocation>
</comment>
<dbReference type="CDD" id="cd00086">
    <property type="entry name" value="homeodomain"/>
    <property type="match status" value="1"/>
</dbReference>
<dbReference type="InterPro" id="IPR001356">
    <property type="entry name" value="HD"/>
</dbReference>
<dbReference type="EMBL" id="BQNB010013296">
    <property type="protein sequence ID" value="GJT14243.1"/>
    <property type="molecule type" value="Genomic_DNA"/>
</dbReference>
<dbReference type="SUPFAM" id="SSF46689">
    <property type="entry name" value="Homeodomain-like"/>
    <property type="match status" value="1"/>
</dbReference>
<evidence type="ECO:0000256" key="1">
    <source>
        <dbReference type="ARBA" id="ARBA00004123"/>
    </source>
</evidence>
<evidence type="ECO:0000313" key="11">
    <source>
        <dbReference type="EMBL" id="GJT14243.1"/>
    </source>
</evidence>
<evidence type="ECO:0000256" key="6">
    <source>
        <dbReference type="ARBA" id="ARBA00023163"/>
    </source>
</evidence>
<dbReference type="Pfam" id="PF07526">
    <property type="entry name" value="POX"/>
    <property type="match status" value="1"/>
</dbReference>
<dbReference type="SMART" id="SM00574">
    <property type="entry name" value="POX"/>
    <property type="match status" value="1"/>
</dbReference>
<reference evidence="11" key="1">
    <citation type="journal article" date="2022" name="Int. J. Mol. Sci.">
        <title>Draft Genome of Tanacetum Coccineum: Genomic Comparison of Closely Related Tanacetum-Family Plants.</title>
        <authorList>
            <person name="Yamashiro T."/>
            <person name="Shiraishi A."/>
            <person name="Nakayama K."/>
            <person name="Satake H."/>
        </authorList>
    </citation>
    <scope>NUCLEOTIDE SEQUENCE</scope>
</reference>
<dbReference type="Gene3D" id="1.10.10.60">
    <property type="entry name" value="Homeodomain-like"/>
    <property type="match status" value="1"/>
</dbReference>
<feature type="DNA-binding region" description="Homeobox" evidence="8">
    <location>
        <begin position="278"/>
        <end position="340"/>
    </location>
</feature>
<reference evidence="11" key="2">
    <citation type="submission" date="2022-01" db="EMBL/GenBank/DDBJ databases">
        <authorList>
            <person name="Yamashiro T."/>
            <person name="Shiraishi A."/>
            <person name="Satake H."/>
            <person name="Nakayama K."/>
        </authorList>
    </citation>
    <scope>NUCLEOTIDE SEQUENCE</scope>
</reference>
<evidence type="ECO:0000256" key="3">
    <source>
        <dbReference type="ARBA" id="ARBA00023015"/>
    </source>
</evidence>
<feature type="region of interest" description="Disordered" evidence="9">
    <location>
        <begin position="370"/>
        <end position="389"/>
    </location>
</feature>
<evidence type="ECO:0000256" key="7">
    <source>
        <dbReference type="ARBA" id="ARBA00023242"/>
    </source>
</evidence>
<evidence type="ECO:0000259" key="10">
    <source>
        <dbReference type="PROSITE" id="PS50071"/>
    </source>
</evidence>
<evidence type="ECO:0000256" key="4">
    <source>
        <dbReference type="ARBA" id="ARBA00023125"/>
    </source>
</evidence>
<dbReference type="Proteomes" id="UP001151760">
    <property type="component" value="Unassembled WGS sequence"/>
</dbReference>
<keyword evidence="4 8" id="KW-0238">DNA-binding</keyword>
<keyword evidence="7 8" id="KW-0539">Nucleus</keyword>
<proteinExistence type="inferred from homology"/>
<keyword evidence="6" id="KW-0804">Transcription</keyword>
<evidence type="ECO:0000256" key="5">
    <source>
        <dbReference type="ARBA" id="ARBA00023155"/>
    </source>
</evidence>
<feature type="region of interest" description="Disordered" evidence="9">
    <location>
        <begin position="424"/>
        <end position="463"/>
    </location>
</feature>
<feature type="compositionally biased region" description="Polar residues" evidence="9">
    <location>
        <begin position="370"/>
        <end position="384"/>
    </location>
</feature>
<evidence type="ECO:0000256" key="2">
    <source>
        <dbReference type="ARBA" id="ARBA00006454"/>
    </source>
</evidence>
<dbReference type="Pfam" id="PF05920">
    <property type="entry name" value="Homeobox_KN"/>
    <property type="match status" value="1"/>
</dbReference>
<comment type="caution">
    <text evidence="11">The sequence shown here is derived from an EMBL/GenBank/DDBJ whole genome shotgun (WGS) entry which is preliminary data.</text>
</comment>
<dbReference type="InterPro" id="IPR006563">
    <property type="entry name" value="POX_dom"/>
</dbReference>
<protein>
    <submittedName>
        <fullName evidence="11">BEL1-like homeodomain protein 7</fullName>
    </submittedName>
</protein>
<feature type="compositionally biased region" description="Basic and acidic residues" evidence="9">
    <location>
        <begin position="432"/>
        <end position="451"/>
    </location>
</feature>